<name>A0A8J6NJA8_9CHLR</name>
<proteinExistence type="predicted"/>
<dbReference type="Pfam" id="PF01636">
    <property type="entry name" value="APH"/>
    <property type="match status" value="1"/>
</dbReference>
<dbReference type="InterPro" id="IPR002575">
    <property type="entry name" value="Aminoglycoside_PTrfase"/>
</dbReference>
<protein>
    <submittedName>
        <fullName evidence="2">Aminoglycoside phosphotransferase family protein</fullName>
    </submittedName>
</protein>
<evidence type="ECO:0000259" key="1">
    <source>
        <dbReference type="Pfam" id="PF01636"/>
    </source>
</evidence>
<comment type="caution">
    <text evidence="2">The sequence shown here is derived from an EMBL/GenBank/DDBJ whole genome shotgun (WGS) entry which is preliminary data.</text>
</comment>
<reference evidence="2 3" key="1">
    <citation type="submission" date="2020-08" db="EMBL/GenBank/DDBJ databases">
        <title>Bridging the membrane lipid divide: bacteria of the FCB group superphylum have the potential to synthesize archaeal ether lipids.</title>
        <authorList>
            <person name="Villanueva L."/>
            <person name="Von Meijenfeldt F.A.B."/>
            <person name="Westbye A.B."/>
            <person name="Yadav S."/>
            <person name="Hopmans E.C."/>
            <person name="Dutilh B.E."/>
            <person name="Sinninghe Damste J.S."/>
        </authorList>
    </citation>
    <scope>NUCLEOTIDE SEQUENCE [LARGE SCALE GENOMIC DNA]</scope>
    <source>
        <strain evidence="2">NIOZ-UU36</strain>
    </source>
</reference>
<feature type="domain" description="Aminoglycoside phosphotransferase" evidence="1">
    <location>
        <begin position="64"/>
        <end position="269"/>
    </location>
</feature>
<dbReference type="Gene3D" id="3.90.1200.10">
    <property type="match status" value="1"/>
</dbReference>
<evidence type="ECO:0000313" key="2">
    <source>
        <dbReference type="EMBL" id="MBC8334847.1"/>
    </source>
</evidence>
<accession>A0A8J6NJA8</accession>
<sequence length="345" mass="38694">MNAILIDSPTTLLSPPIIPGDNQAGDWLSLPNPDPITDYITASFLEEEVASQSWQVARFSRSAYVYRERVTDWKIVAKFHAPKKDKDANRHAEREHRLTQQVWENLGFNLEFRSVQPLGLWKGILFLEFVEGLTLEDKIAVRRSQPGELLRVIEATAVFFAKLHGKGTKPKPMSDFGQAADYAYELVDNLTKQGVLQNCPSVQSGLGDLIEKWVTDPIMWDYQPTQNHGDATTSNFIFPPEGGVVAIDWERSERADPAADLGRLMADVTHSVIQYGGNFTEGVDISNALAAAYCNQMSSNWDTVSFAYRARFYQAIGTLRIARNRLLSRQDKLALVLQAFALLSK</sequence>
<dbReference type="Proteomes" id="UP000614469">
    <property type="component" value="Unassembled WGS sequence"/>
</dbReference>
<dbReference type="EMBL" id="JACNJN010000082">
    <property type="protein sequence ID" value="MBC8334847.1"/>
    <property type="molecule type" value="Genomic_DNA"/>
</dbReference>
<dbReference type="InterPro" id="IPR011009">
    <property type="entry name" value="Kinase-like_dom_sf"/>
</dbReference>
<evidence type="ECO:0000313" key="3">
    <source>
        <dbReference type="Proteomes" id="UP000614469"/>
    </source>
</evidence>
<dbReference type="AlphaFoldDB" id="A0A8J6NJA8"/>
<dbReference type="SUPFAM" id="SSF56112">
    <property type="entry name" value="Protein kinase-like (PK-like)"/>
    <property type="match status" value="1"/>
</dbReference>
<gene>
    <name evidence="2" type="ORF">H8E29_06255</name>
</gene>
<organism evidence="2 3">
    <name type="scientific">Candidatus Desulfolinea nitratireducens</name>
    <dbReference type="NCBI Taxonomy" id="2841698"/>
    <lineage>
        <taxon>Bacteria</taxon>
        <taxon>Bacillati</taxon>
        <taxon>Chloroflexota</taxon>
        <taxon>Anaerolineae</taxon>
        <taxon>Anaerolineales</taxon>
        <taxon>Anaerolineales incertae sedis</taxon>
        <taxon>Candidatus Desulfolinea</taxon>
    </lineage>
</organism>